<proteinExistence type="inferred from homology"/>
<dbReference type="GO" id="GO:0008375">
    <property type="term" value="F:acetylglucosaminyltransferase activity"/>
    <property type="evidence" value="ECO:0007669"/>
    <property type="project" value="UniProtKB-UniRule"/>
</dbReference>
<evidence type="ECO:0000313" key="13">
    <source>
        <dbReference type="EMBL" id="WAV97853.1"/>
    </source>
</evidence>
<keyword evidence="3 10" id="KW-1003">Cell membrane</keyword>
<dbReference type="NCBIfam" id="TIGR03937">
    <property type="entry name" value="PgaC_IcaA"/>
    <property type="match status" value="1"/>
</dbReference>
<evidence type="ECO:0000256" key="5">
    <source>
        <dbReference type="ARBA" id="ARBA00022679"/>
    </source>
</evidence>
<dbReference type="SUPFAM" id="SSF53448">
    <property type="entry name" value="Nucleotide-diphospho-sugar transferases"/>
    <property type="match status" value="1"/>
</dbReference>
<dbReference type="EMBL" id="CP098248">
    <property type="protein sequence ID" value="WAV97853.1"/>
    <property type="molecule type" value="Genomic_DNA"/>
</dbReference>
<evidence type="ECO:0000256" key="3">
    <source>
        <dbReference type="ARBA" id="ARBA00022475"/>
    </source>
</evidence>
<keyword evidence="14" id="KW-1185">Reference proteome</keyword>
<feature type="compositionally biased region" description="Basic and acidic residues" evidence="11">
    <location>
        <begin position="418"/>
        <end position="439"/>
    </location>
</feature>
<evidence type="ECO:0000256" key="11">
    <source>
        <dbReference type="SAM" id="MobiDB-lite"/>
    </source>
</evidence>
<evidence type="ECO:0000256" key="8">
    <source>
        <dbReference type="ARBA" id="ARBA00023136"/>
    </source>
</evidence>
<evidence type="ECO:0000313" key="12">
    <source>
        <dbReference type="EMBL" id="WAV92050.1"/>
    </source>
</evidence>
<keyword evidence="8 10" id="KW-0472">Membrane</keyword>
<evidence type="ECO:0000256" key="7">
    <source>
        <dbReference type="ARBA" id="ARBA00022989"/>
    </source>
</evidence>
<dbReference type="Proteomes" id="UP001164819">
    <property type="component" value="Chromosome"/>
</dbReference>
<dbReference type="RefSeq" id="WP_269265413.1">
    <property type="nucleotide sequence ID" value="NZ_CP098248.1"/>
</dbReference>
<comment type="similarity">
    <text evidence="2 10">Belongs to the glycosyltransferase 2 family.</text>
</comment>
<organism evidence="12">
    <name type="scientific">Oxalobacter aliiformigenes</name>
    <dbReference type="NCBI Taxonomy" id="2946593"/>
    <lineage>
        <taxon>Bacteria</taxon>
        <taxon>Pseudomonadati</taxon>
        <taxon>Pseudomonadota</taxon>
        <taxon>Betaproteobacteria</taxon>
        <taxon>Burkholderiales</taxon>
        <taxon>Oxalobacteraceae</taxon>
        <taxon>Oxalobacter</taxon>
    </lineage>
</organism>
<dbReference type="EC" id="2.4.1.-" evidence="10"/>
<evidence type="ECO:0000256" key="4">
    <source>
        <dbReference type="ARBA" id="ARBA00022676"/>
    </source>
</evidence>
<accession>A0A9E9LHK5</accession>
<dbReference type="PANTHER" id="PTHR43630:SF1">
    <property type="entry name" value="POLY-BETA-1,6-N-ACETYL-D-GLUCOSAMINE SYNTHASE"/>
    <property type="match status" value="1"/>
</dbReference>
<protein>
    <recommendedName>
        <fullName evidence="9 10">Poly-beta-1,6-N-acetyl-D-glucosamine synthase</fullName>
        <shortName evidence="10">Poly-beta-1,6-GlcNAc synthase</shortName>
        <ecNumber evidence="10">2.4.1.-</ecNumber>
    </recommendedName>
</protein>
<evidence type="ECO:0000313" key="14">
    <source>
        <dbReference type="Proteomes" id="UP001164794"/>
    </source>
</evidence>
<reference evidence="12" key="2">
    <citation type="journal article" date="2022" name="Front. Microbiol.">
        <title>New perspectives on an old grouping: The genomic and phenotypic variability of Oxalobacter formigenes and the implications for calcium oxalate stone prevention.</title>
        <authorList>
            <person name="Chmiel J.A."/>
            <person name="Carr C."/>
            <person name="Stuivenberg G.A."/>
            <person name="Venema R."/>
            <person name="Chanyi R.M."/>
            <person name="Al K.F."/>
            <person name="Giguere D."/>
            <person name="Say H."/>
            <person name="Akouris P.P."/>
            <person name="Dominguez Romero S.A."/>
            <person name="Kwong A."/>
            <person name="Tai V."/>
            <person name="Koval S.F."/>
            <person name="Razvi H."/>
            <person name="Bjazevic J."/>
            <person name="Burton J.P."/>
        </authorList>
    </citation>
    <scope>NUCLEOTIDE SEQUENCE</scope>
    <source>
        <strain evidence="12">OxK</strain>
    </source>
</reference>
<dbReference type="CDD" id="cd06423">
    <property type="entry name" value="CESA_like"/>
    <property type="match status" value="1"/>
</dbReference>
<dbReference type="InterPro" id="IPR029044">
    <property type="entry name" value="Nucleotide-diphossugar_trans"/>
</dbReference>
<dbReference type="InterPro" id="IPR023853">
    <property type="entry name" value="PGA_PgaC/IcaA"/>
</dbReference>
<dbReference type="AlphaFoldDB" id="A0A9E9LHK5"/>
<evidence type="ECO:0000256" key="2">
    <source>
        <dbReference type="ARBA" id="ARBA00006739"/>
    </source>
</evidence>
<feature type="transmembrane region" description="Helical" evidence="10">
    <location>
        <begin position="295"/>
        <end position="320"/>
    </location>
</feature>
<keyword evidence="7 10" id="KW-1133">Transmembrane helix</keyword>
<evidence type="ECO:0000256" key="6">
    <source>
        <dbReference type="ARBA" id="ARBA00022692"/>
    </source>
</evidence>
<keyword evidence="5 10" id="KW-0808">Transferase</keyword>
<dbReference type="Gene3D" id="3.90.550.10">
    <property type="entry name" value="Spore Coat Polysaccharide Biosynthesis Protein SpsA, Chain A"/>
    <property type="match status" value="1"/>
</dbReference>
<dbReference type="GO" id="GO:0005886">
    <property type="term" value="C:plasma membrane"/>
    <property type="evidence" value="ECO:0007669"/>
    <property type="project" value="UniProtKB-SubCell"/>
</dbReference>
<evidence type="ECO:0000256" key="10">
    <source>
        <dbReference type="RuleBase" id="RU364028"/>
    </source>
</evidence>
<dbReference type="EMBL" id="CP098251">
    <property type="protein sequence ID" value="WAV92050.1"/>
    <property type="molecule type" value="Genomic_DNA"/>
</dbReference>
<gene>
    <name evidence="12" type="primary">pgaC</name>
    <name evidence="13" type="ORF">NB645_03770</name>
    <name evidence="12" type="ORF">NB646_04865</name>
</gene>
<dbReference type="PANTHER" id="PTHR43630">
    <property type="entry name" value="POLY-BETA-1,6-N-ACETYL-D-GLUCOSAMINE SYNTHASE"/>
    <property type="match status" value="1"/>
</dbReference>
<feature type="region of interest" description="Disordered" evidence="11">
    <location>
        <begin position="404"/>
        <end position="439"/>
    </location>
</feature>
<dbReference type="Proteomes" id="UP001164794">
    <property type="component" value="Chromosome"/>
</dbReference>
<evidence type="ECO:0000256" key="9">
    <source>
        <dbReference type="NCBIfam" id="TIGR03937"/>
    </source>
</evidence>
<feature type="transmembrane region" description="Helical" evidence="10">
    <location>
        <begin position="340"/>
        <end position="358"/>
    </location>
</feature>
<evidence type="ECO:0000256" key="1">
    <source>
        <dbReference type="ARBA" id="ARBA00004651"/>
    </source>
</evidence>
<reference evidence="13" key="1">
    <citation type="journal article" date="2022" name="Front. Microbiol.">
        <title>New perspectives on an old grouping: The genomic and phenotypic variability of Oxalobacter formigenes and the implications for calcium oxalate stone prevention.</title>
        <authorList>
            <person name="Chmiel J.A."/>
            <person name="Carr C."/>
            <person name="Stuivenberg G.A."/>
            <person name="Venema R."/>
            <person name="Chanyi R.M."/>
            <person name="Al K.F."/>
            <person name="Giguere D."/>
            <person name="Say H."/>
            <person name="Akouris P.P."/>
            <person name="Dominguez Romero S.A."/>
            <person name="Kwong A."/>
            <person name="Tai V."/>
            <person name="Koval S.F."/>
            <person name="Razvi H."/>
            <person name="Bjazevic J."/>
            <person name="Burton J.P."/>
        </authorList>
    </citation>
    <scope>NUCLEOTIDE SEQUENCE</scope>
    <source>
        <strain evidence="13">HOxNP-1</strain>
    </source>
</reference>
<dbReference type="GO" id="GO:0043708">
    <property type="term" value="P:cell adhesion involved in biofilm formation"/>
    <property type="evidence" value="ECO:0007669"/>
    <property type="project" value="InterPro"/>
</dbReference>
<comment type="subcellular location">
    <subcellularLocation>
        <location evidence="1 10">Cell membrane</location>
        <topology evidence="1 10">Multi-pass membrane protein</topology>
    </subcellularLocation>
</comment>
<feature type="transmembrane region" description="Helical" evidence="10">
    <location>
        <begin position="12"/>
        <end position="33"/>
    </location>
</feature>
<keyword evidence="4 10" id="KW-0328">Glycosyltransferase</keyword>
<name>A0A9E9LHK5_9BURK</name>
<sequence length="439" mass="50502">MLDRLTELLFDFAFFYPLLMSYLWMSGALVYYYRYERGRRYTVPPELPEYPLVSVLVPCYNESSNAIETFTALADMHYPNYEILAINDGSSDDTGQQLEMLARTIPRMRVVQLATNQGKAVALKTGAMAARGEFLVCIDGDAILDHYAVTWIMSHFVHSPRVGAVTGNPCIRTRSTLLGRIQVGEFSAIVGLLKRAQRIYGRIFTISGVIGAFRRRALHSIGYWNELTITEDIDVSWRLQLAHWDIRFEPHALCWILMPETLGGLFKQRLRWAVGGAEAFKNYCRYLFSWKERRFWGIFIEYIASIVWSYTLLALMLTGIFKLFVDFPASSAEPFFASPYTGLVLGLTCLLQFAVCFFMARKYDSNLGGIYLEIIWYPLFYWLLNWIVSLIAFPKAMFFSGGKKRGRWHTTDRGIGSEPDKNTLLRQNDESNEKGKTKW</sequence>
<dbReference type="Pfam" id="PF13641">
    <property type="entry name" value="Glyco_tranf_2_3"/>
    <property type="match status" value="1"/>
</dbReference>
<keyword evidence="6 10" id="KW-0812">Transmembrane</keyword>
<feature type="transmembrane region" description="Helical" evidence="10">
    <location>
        <begin position="370"/>
        <end position="393"/>
    </location>
</feature>